<feature type="transmembrane region" description="Helical" evidence="1">
    <location>
        <begin position="14"/>
        <end position="30"/>
    </location>
</feature>
<evidence type="ECO:0000256" key="1">
    <source>
        <dbReference type="SAM" id="Phobius"/>
    </source>
</evidence>
<evidence type="ECO:0000313" key="3">
    <source>
        <dbReference type="Proteomes" id="UP000011718"/>
    </source>
</evidence>
<organism evidence="2 3">
    <name type="scientific">Methanosarcina mazei Tuc01</name>
    <dbReference type="NCBI Taxonomy" id="1236903"/>
    <lineage>
        <taxon>Archaea</taxon>
        <taxon>Methanobacteriati</taxon>
        <taxon>Methanobacteriota</taxon>
        <taxon>Stenosarchaea group</taxon>
        <taxon>Methanomicrobia</taxon>
        <taxon>Methanosarcinales</taxon>
        <taxon>Methanosarcinaceae</taxon>
        <taxon>Methanosarcina</taxon>
    </lineage>
</organism>
<accession>M1PZK4</accession>
<gene>
    <name evidence="2" type="ORF">MmTuc01_2471</name>
</gene>
<dbReference type="EMBL" id="CP004144">
    <property type="protein sequence ID" value="AGF97781.1"/>
    <property type="molecule type" value="Genomic_DNA"/>
</dbReference>
<keyword evidence="1" id="KW-0812">Transmembrane</keyword>
<dbReference type="HOGENOM" id="CLU_3245362_0_0_2"/>
<sequence>MKVQYYSGKDLEESISFLAGINIYYLTLLLRKNACFRQQISL</sequence>
<dbReference type="AlphaFoldDB" id="M1PZK4"/>
<name>M1PZK4_METMZ</name>
<evidence type="ECO:0000313" key="2">
    <source>
        <dbReference type="EMBL" id="AGF97781.1"/>
    </source>
</evidence>
<dbReference type="Proteomes" id="UP000011718">
    <property type="component" value="Chromosome"/>
</dbReference>
<proteinExistence type="predicted"/>
<dbReference type="KEGG" id="mmaz:MmTuc01_2471"/>
<keyword evidence="1" id="KW-1133">Transmembrane helix</keyword>
<reference evidence="2 3" key="1">
    <citation type="journal article" date="2013" name="Genome Announc.">
        <title>Complete Genome of a Methanosarcina mazei Strain Isolated from Sediment Samples from an Amazonian Flooded Area.</title>
        <authorList>
            <person name="Assis das Gracas D."/>
            <person name="Thiago Juca Ramos R."/>
            <person name="Vieira Araujo A.C."/>
            <person name="Zahlouth R."/>
            <person name="Ribeiro Carneiro A."/>
            <person name="Souza Lopes T."/>
            <person name="Azevedo Barauna R."/>
            <person name="Azevedo V."/>
            <person name="Cruz Schneider M.P."/>
            <person name="Pellizari V.H."/>
            <person name="Silva A."/>
        </authorList>
    </citation>
    <scope>NUCLEOTIDE SEQUENCE [LARGE SCALE GENOMIC DNA]</scope>
    <source>
        <strain evidence="2 3">Tuc01</strain>
    </source>
</reference>
<dbReference type="BioCyc" id="MMAZ1236903:G139K-2364-MONOMER"/>
<protein>
    <submittedName>
        <fullName evidence="2">Uncharacterized protein</fullName>
    </submittedName>
</protein>
<keyword evidence="1" id="KW-0472">Membrane</keyword>